<dbReference type="EC" id="2.7.7.47" evidence="3"/>
<dbReference type="InterPro" id="IPR041633">
    <property type="entry name" value="Polbeta"/>
</dbReference>
<name>A0ABP3R8Y3_9HYPH</name>
<dbReference type="Pfam" id="PF13427">
    <property type="entry name" value="AadA_C"/>
    <property type="match status" value="1"/>
</dbReference>
<evidence type="ECO:0000256" key="3">
    <source>
        <dbReference type="ARBA" id="ARBA00035126"/>
    </source>
</evidence>
<gene>
    <name evidence="9" type="ORF">GCM10008943_20990</name>
</gene>
<dbReference type="InterPro" id="IPR043519">
    <property type="entry name" value="NT_sf"/>
</dbReference>
<keyword evidence="2" id="KW-0046">Antibiotic resistance</keyword>
<feature type="domain" description="Adenylyltransferase AadA C-terminal" evidence="7">
    <location>
        <begin position="131"/>
        <end position="229"/>
    </location>
</feature>
<keyword evidence="10" id="KW-1185">Reference proteome</keyword>
<evidence type="ECO:0000313" key="9">
    <source>
        <dbReference type="EMBL" id="GAA0605225.1"/>
    </source>
</evidence>
<evidence type="ECO:0000259" key="7">
    <source>
        <dbReference type="Pfam" id="PF13427"/>
    </source>
</evidence>
<dbReference type="CDD" id="cd05403">
    <property type="entry name" value="NT_KNTase_like"/>
    <property type="match status" value="1"/>
</dbReference>
<reference evidence="10" key="1">
    <citation type="journal article" date="2019" name="Int. J. Syst. Evol. Microbiol.">
        <title>The Global Catalogue of Microorganisms (GCM) 10K type strain sequencing project: providing services to taxonomists for standard genome sequencing and annotation.</title>
        <authorList>
            <consortium name="The Broad Institute Genomics Platform"/>
            <consortium name="The Broad Institute Genome Sequencing Center for Infectious Disease"/>
            <person name="Wu L."/>
            <person name="Ma J."/>
        </authorList>
    </citation>
    <scope>NUCLEOTIDE SEQUENCE [LARGE SCALE GENOMIC DNA]</scope>
    <source>
        <strain evidence="10">JCM 15115</strain>
    </source>
</reference>
<dbReference type="Pfam" id="PF18765">
    <property type="entry name" value="Polbeta"/>
    <property type="match status" value="1"/>
</dbReference>
<evidence type="ECO:0000256" key="1">
    <source>
        <dbReference type="ARBA" id="ARBA00022679"/>
    </source>
</evidence>
<dbReference type="InterPro" id="IPR024172">
    <property type="entry name" value="AadA/Aad9"/>
</dbReference>
<evidence type="ECO:0000256" key="6">
    <source>
        <dbReference type="ARBA" id="ARBA00048566"/>
    </source>
</evidence>
<dbReference type="EMBL" id="BAAADE010000003">
    <property type="protein sequence ID" value="GAA0605225.1"/>
    <property type="molecule type" value="Genomic_DNA"/>
</dbReference>
<feature type="domain" description="Polymerase beta nucleotidyltransferase" evidence="8">
    <location>
        <begin position="3"/>
        <end position="44"/>
    </location>
</feature>
<dbReference type="SUPFAM" id="SSF81301">
    <property type="entry name" value="Nucleotidyltransferase"/>
    <property type="match status" value="1"/>
</dbReference>
<comment type="catalytic activity">
    <reaction evidence="6">
        <text>streptomycin + ATP = 3''-O-adenylylstreptomycin + diphosphate</text>
        <dbReference type="Rhea" id="RHEA:20245"/>
        <dbReference type="ChEBI" id="CHEBI:30616"/>
        <dbReference type="ChEBI" id="CHEBI:33019"/>
        <dbReference type="ChEBI" id="CHEBI:58007"/>
        <dbReference type="ChEBI" id="CHEBI:58605"/>
        <dbReference type="EC" id="2.7.7.47"/>
    </reaction>
</comment>
<evidence type="ECO:0000259" key="8">
    <source>
        <dbReference type="Pfam" id="PF18765"/>
    </source>
</evidence>
<accession>A0ABP3R8Y3</accession>
<evidence type="ECO:0000256" key="2">
    <source>
        <dbReference type="ARBA" id="ARBA00023251"/>
    </source>
</evidence>
<comment type="catalytic activity">
    <reaction evidence="5">
        <text>spectinomycin + ATP = 9-O-adenylylspectinomycin + diphosphate</text>
        <dbReference type="Rhea" id="RHEA:63228"/>
        <dbReference type="ChEBI" id="CHEBI:30616"/>
        <dbReference type="ChEBI" id="CHEBI:33019"/>
        <dbReference type="ChEBI" id="CHEBI:146260"/>
        <dbReference type="ChEBI" id="CHEBI:146261"/>
    </reaction>
</comment>
<dbReference type="InterPro" id="IPR025184">
    <property type="entry name" value="AadA_C"/>
</dbReference>
<dbReference type="Gene3D" id="3.30.460.10">
    <property type="entry name" value="Beta Polymerase, domain 2"/>
    <property type="match status" value="1"/>
</dbReference>
<evidence type="ECO:0000256" key="5">
    <source>
        <dbReference type="ARBA" id="ARBA00047831"/>
    </source>
</evidence>
<evidence type="ECO:0000313" key="10">
    <source>
        <dbReference type="Proteomes" id="UP001424441"/>
    </source>
</evidence>
<proteinExistence type="predicted"/>
<keyword evidence="1" id="KW-0808">Transferase</keyword>
<evidence type="ECO:0000256" key="4">
    <source>
        <dbReference type="ARBA" id="ARBA00035252"/>
    </source>
</evidence>
<sequence length="241" mass="26401">MRENLLAVYLHGSAASSGLKPQSDIDLLVCIKQSLPDETRKKLLVFLLDLSSTYPARPEAARCLEVIVFTLDELKNPHFPAVTDFIYGEWLRESFLQGELPEPAADAETTLILAQANKEAVSLWGAAKGDLLPVISTADIRKATLHGLPDLLANFQGDERNVLLTLARMWYTAETGEFTSKDQAALWAAALLPETMAQVMTHASAAYLGQIDENWASHAPIAEQTANYLHMQIVAKITISG</sequence>
<dbReference type="Proteomes" id="UP001424441">
    <property type="component" value="Unassembled WGS sequence"/>
</dbReference>
<protein>
    <recommendedName>
        <fullName evidence="4">Aminoglycoside (3'') (9) adenylyltransferase</fullName>
        <ecNumber evidence="3">2.7.7.47</ecNumber>
    </recommendedName>
</protein>
<organism evidence="9 10">
    <name type="scientific">Paenochrobactrum glaciei</name>
    <dbReference type="NCBI Taxonomy" id="486407"/>
    <lineage>
        <taxon>Bacteria</taxon>
        <taxon>Pseudomonadati</taxon>
        <taxon>Pseudomonadota</taxon>
        <taxon>Alphaproteobacteria</taxon>
        <taxon>Hyphomicrobiales</taxon>
        <taxon>Brucellaceae</taxon>
        <taxon>Paenochrobactrum</taxon>
    </lineage>
</organism>
<dbReference type="PIRSF" id="PIRSF000819">
    <property type="entry name" value="Streptomycin_3-adenylyltransf"/>
    <property type="match status" value="1"/>
</dbReference>
<comment type="caution">
    <text evidence="9">The sequence shown here is derived from an EMBL/GenBank/DDBJ whole genome shotgun (WGS) entry which is preliminary data.</text>
</comment>